<comment type="caution">
    <text evidence="2">The sequence shown here is derived from an EMBL/GenBank/DDBJ whole genome shotgun (WGS) entry which is preliminary data.</text>
</comment>
<feature type="transmembrane region" description="Helical" evidence="1">
    <location>
        <begin position="300"/>
        <end position="323"/>
    </location>
</feature>
<evidence type="ECO:0008006" key="4">
    <source>
        <dbReference type="Google" id="ProtNLM"/>
    </source>
</evidence>
<dbReference type="EMBL" id="LBTJ01000002">
    <property type="protein sequence ID" value="KKQ38831.1"/>
    <property type="molecule type" value="Genomic_DNA"/>
</dbReference>
<gene>
    <name evidence="2" type="ORF">US54_C0002G0019</name>
</gene>
<dbReference type="AlphaFoldDB" id="A0A0G0KE12"/>
<dbReference type="Proteomes" id="UP000034471">
    <property type="component" value="Unassembled WGS sequence"/>
</dbReference>
<sequence length="412" mass="47749">MKGPIMAIYLKYKGSLIAVLILILLGILQIHNAFFHPITRGFDADAHIEYIKYIQNTKSLPIIFEGWQYYQAPLYYLLGVFMAQFIYLKFFGVCLYFLLLILAYKLYKNQFRKANQNFLILGVLFIATLPVLLYQSISIGNEFLSMVLISLALIFYHMKKINTVKTALALGVLLGLAIAVKATAFVLVAGIFLDFIISHKDFIAKIKSFGLVLYAMIGIGGMHYITNFIYYGKLLAAPDNFPQYFSFLQPVSPRNFEFFTTMKGFFTMDLFQSHHYSFLSGTYFSWFYDGHNIVVPVQEFSKAGTMLIFMSFPIFFLMVFGFIQTVKHLNIHNRIFILYTVLLFGSYILYNFHLPYFSTVKGSFIASLALPAGYFFLKGFDRFQKYSGVVSLYFLIYSLILVKHFWILDWWY</sequence>
<feature type="transmembrane region" description="Helical" evidence="1">
    <location>
        <begin position="12"/>
        <end position="30"/>
    </location>
</feature>
<evidence type="ECO:0000313" key="2">
    <source>
        <dbReference type="EMBL" id="KKQ38831.1"/>
    </source>
</evidence>
<organism evidence="2 3">
    <name type="scientific">Candidatus Roizmanbacteria bacterium GW2011_GWA2_37_7</name>
    <dbReference type="NCBI Taxonomy" id="1618481"/>
    <lineage>
        <taxon>Bacteria</taxon>
        <taxon>Candidatus Roizmaniibacteriota</taxon>
    </lineage>
</organism>
<keyword evidence="1" id="KW-0472">Membrane</keyword>
<feature type="transmembrane region" description="Helical" evidence="1">
    <location>
        <begin position="209"/>
        <end position="231"/>
    </location>
</feature>
<dbReference type="STRING" id="1618481.US54_C0002G0019"/>
<keyword evidence="1" id="KW-0812">Transmembrane</keyword>
<feature type="transmembrane region" description="Helical" evidence="1">
    <location>
        <begin position="359"/>
        <end position="377"/>
    </location>
</feature>
<proteinExistence type="predicted"/>
<feature type="transmembrane region" description="Helical" evidence="1">
    <location>
        <begin position="118"/>
        <end position="137"/>
    </location>
</feature>
<protein>
    <recommendedName>
        <fullName evidence="4">Glycosyltransferase RgtA/B/C/D-like domain-containing protein</fullName>
    </recommendedName>
</protein>
<reference evidence="2 3" key="1">
    <citation type="journal article" date="2015" name="Nature">
        <title>rRNA introns, odd ribosomes, and small enigmatic genomes across a large radiation of phyla.</title>
        <authorList>
            <person name="Brown C.T."/>
            <person name="Hug L.A."/>
            <person name="Thomas B.C."/>
            <person name="Sharon I."/>
            <person name="Castelle C.J."/>
            <person name="Singh A."/>
            <person name="Wilkins M.J."/>
            <person name="Williams K.H."/>
            <person name="Banfield J.F."/>
        </authorList>
    </citation>
    <scope>NUCLEOTIDE SEQUENCE [LARGE SCALE GENOMIC DNA]</scope>
</reference>
<feature type="transmembrane region" description="Helical" evidence="1">
    <location>
        <begin position="74"/>
        <end position="106"/>
    </location>
</feature>
<evidence type="ECO:0000256" key="1">
    <source>
        <dbReference type="SAM" id="Phobius"/>
    </source>
</evidence>
<accession>A0A0G0KE12</accession>
<evidence type="ECO:0000313" key="3">
    <source>
        <dbReference type="Proteomes" id="UP000034471"/>
    </source>
</evidence>
<name>A0A0G0KE12_9BACT</name>
<feature type="transmembrane region" description="Helical" evidence="1">
    <location>
        <begin position="170"/>
        <end position="197"/>
    </location>
</feature>
<feature type="transmembrane region" description="Helical" evidence="1">
    <location>
        <begin position="335"/>
        <end position="353"/>
    </location>
</feature>
<keyword evidence="1" id="KW-1133">Transmembrane helix</keyword>
<feature type="transmembrane region" description="Helical" evidence="1">
    <location>
        <begin position="389"/>
        <end position="408"/>
    </location>
</feature>